<proteinExistence type="predicted"/>
<dbReference type="EMBL" id="SJPJ01000001">
    <property type="protein sequence ID" value="TWT83973.1"/>
    <property type="molecule type" value="Genomic_DNA"/>
</dbReference>
<evidence type="ECO:0000313" key="2">
    <source>
        <dbReference type="Proteomes" id="UP000315010"/>
    </source>
</evidence>
<keyword evidence="2" id="KW-1185">Reference proteome</keyword>
<accession>A0A5C5ZBN5</accession>
<gene>
    <name evidence="1" type="ORF">CA13_54470</name>
</gene>
<dbReference type="AlphaFoldDB" id="A0A5C5ZBN5"/>
<name>A0A5C5ZBN5_9BACT</name>
<reference evidence="1 2" key="1">
    <citation type="submission" date="2019-02" db="EMBL/GenBank/DDBJ databases">
        <title>Deep-cultivation of Planctomycetes and their phenomic and genomic characterization uncovers novel biology.</title>
        <authorList>
            <person name="Wiegand S."/>
            <person name="Jogler M."/>
            <person name="Boedeker C."/>
            <person name="Pinto D."/>
            <person name="Vollmers J."/>
            <person name="Rivas-Marin E."/>
            <person name="Kohn T."/>
            <person name="Peeters S.H."/>
            <person name="Heuer A."/>
            <person name="Rast P."/>
            <person name="Oberbeckmann S."/>
            <person name="Bunk B."/>
            <person name="Jeske O."/>
            <person name="Meyerdierks A."/>
            <person name="Storesund J.E."/>
            <person name="Kallscheuer N."/>
            <person name="Luecker S."/>
            <person name="Lage O.M."/>
            <person name="Pohl T."/>
            <person name="Merkel B.J."/>
            <person name="Hornburger P."/>
            <person name="Mueller R.-W."/>
            <person name="Bruemmer F."/>
            <person name="Labrenz M."/>
            <person name="Spormann A.M."/>
            <person name="Op Den Camp H."/>
            <person name="Overmann J."/>
            <person name="Amann R."/>
            <person name="Jetten M.S.M."/>
            <person name="Mascher T."/>
            <person name="Medema M.H."/>
            <person name="Devos D.P."/>
            <person name="Kaster A.-K."/>
            <person name="Ovreas L."/>
            <person name="Rohde M."/>
            <person name="Galperin M.Y."/>
            <person name="Jogler C."/>
        </authorList>
    </citation>
    <scope>NUCLEOTIDE SEQUENCE [LARGE SCALE GENOMIC DNA]</scope>
    <source>
        <strain evidence="1 2">CA13</strain>
    </source>
</reference>
<evidence type="ECO:0000313" key="1">
    <source>
        <dbReference type="EMBL" id="TWT83973.1"/>
    </source>
</evidence>
<organism evidence="1 2">
    <name type="scientific">Novipirellula herctigrandis</name>
    <dbReference type="NCBI Taxonomy" id="2527986"/>
    <lineage>
        <taxon>Bacteria</taxon>
        <taxon>Pseudomonadati</taxon>
        <taxon>Planctomycetota</taxon>
        <taxon>Planctomycetia</taxon>
        <taxon>Pirellulales</taxon>
        <taxon>Pirellulaceae</taxon>
        <taxon>Novipirellula</taxon>
    </lineage>
</organism>
<protein>
    <submittedName>
        <fullName evidence="1">Uncharacterized protein</fullName>
    </submittedName>
</protein>
<comment type="caution">
    <text evidence="1">The sequence shown here is derived from an EMBL/GenBank/DDBJ whole genome shotgun (WGS) entry which is preliminary data.</text>
</comment>
<dbReference type="Proteomes" id="UP000315010">
    <property type="component" value="Unassembled WGS sequence"/>
</dbReference>
<sequence>MRQWTSFEPSMPNVVVVECELACKRQSSDRWGPAIRSPQEIPACYFTRNFDVVQSYLGDGKWKDEVQPPGPPWGRALPLRHAMACFEPGGQGIAIFSPTSTEHWNFGPHGVGLSDDPKAGPCMHLAPVARVLLGPQSTYRYRYWIIVGDRDEISDRLDSLWQNCSDDVSKLDHSWSERQNRGGRRFCCATDESSGLGFQFFPTRKGIRKVLI</sequence>